<comment type="caution">
    <text evidence="1">The sequence shown here is derived from an EMBL/GenBank/DDBJ whole genome shotgun (WGS) entry which is preliminary data.</text>
</comment>
<dbReference type="AlphaFoldDB" id="A0AAP0JCA9"/>
<protein>
    <submittedName>
        <fullName evidence="1">Uncharacterized protein</fullName>
    </submittedName>
</protein>
<evidence type="ECO:0000313" key="2">
    <source>
        <dbReference type="Proteomes" id="UP001417504"/>
    </source>
</evidence>
<name>A0AAP0JCA9_9MAGN</name>
<organism evidence="1 2">
    <name type="scientific">Stephania japonica</name>
    <dbReference type="NCBI Taxonomy" id="461633"/>
    <lineage>
        <taxon>Eukaryota</taxon>
        <taxon>Viridiplantae</taxon>
        <taxon>Streptophyta</taxon>
        <taxon>Embryophyta</taxon>
        <taxon>Tracheophyta</taxon>
        <taxon>Spermatophyta</taxon>
        <taxon>Magnoliopsida</taxon>
        <taxon>Ranunculales</taxon>
        <taxon>Menispermaceae</taxon>
        <taxon>Menispermoideae</taxon>
        <taxon>Cissampelideae</taxon>
        <taxon>Stephania</taxon>
    </lineage>
</organism>
<sequence>MSESCLNSCGVFSAGTTNSGCFLLTVKTREEDDVVDCVDAIICLQIFVVMGIST</sequence>
<dbReference type="EMBL" id="JBBNAE010000004">
    <property type="protein sequence ID" value="KAK9130895.1"/>
    <property type="molecule type" value="Genomic_DNA"/>
</dbReference>
<dbReference type="Proteomes" id="UP001417504">
    <property type="component" value="Unassembled WGS sequence"/>
</dbReference>
<gene>
    <name evidence="1" type="ORF">Sjap_011382</name>
</gene>
<keyword evidence="2" id="KW-1185">Reference proteome</keyword>
<proteinExistence type="predicted"/>
<accession>A0AAP0JCA9</accession>
<reference evidence="1 2" key="1">
    <citation type="submission" date="2024-01" db="EMBL/GenBank/DDBJ databases">
        <title>Genome assemblies of Stephania.</title>
        <authorList>
            <person name="Yang L."/>
        </authorList>
    </citation>
    <scope>NUCLEOTIDE SEQUENCE [LARGE SCALE GENOMIC DNA]</scope>
    <source>
        <strain evidence="1">QJT</strain>
        <tissue evidence="1">Leaf</tissue>
    </source>
</reference>
<evidence type="ECO:0000313" key="1">
    <source>
        <dbReference type="EMBL" id="KAK9130895.1"/>
    </source>
</evidence>